<dbReference type="AlphaFoldDB" id="A0A5K3EML7"/>
<dbReference type="PANTHER" id="PTHR10288">
    <property type="entry name" value="KH DOMAIN CONTAINING RNA BINDING PROTEIN"/>
    <property type="match status" value="1"/>
</dbReference>
<dbReference type="PROSITE" id="PS50084">
    <property type="entry name" value="KH_TYPE_1"/>
    <property type="match status" value="2"/>
</dbReference>
<dbReference type="InterPro" id="IPR036612">
    <property type="entry name" value="KH_dom_type_1_sf"/>
</dbReference>
<dbReference type="Gene3D" id="3.30.1370.10">
    <property type="entry name" value="K Homology domain, type 1"/>
    <property type="match status" value="2"/>
</dbReference>
<reference evidence="5" key="1">
    <citation type="submission" date="2019-11" db="UniProtKB">
        <authorList>
            <consortium name="WormBaseParasite"/>
        </authorList>
    </citation>
    <scope>IDENTIFICATION</scope>
</reference>
<proteinExistence type="predicted"/>
<feature type="region of interest" description="Disordered" evidence="3">
    <location>
        <begin position="347"/>
        <end position="392"/>
    </location>
</feature>
<dbReference type="InterPro" id="IPR047276">
    <property type="entry name" value="KH-I_NOVA_rpt2"/>
</dbReference>
<dbReference type="WBParaSite" id="MCU_001346-RB">
    <property type="protein sequence ID" value="MCU_001346-RB"/>
    <property type="gene ID" value="MCU_001346"/>
</dbReference>
<dbReference type="InterPro" id="IPR047275">
    <property type="entry name" value="KH-I_NOVA_rpt1"/>
</dbReference>
<dbReference type="InterPro" id="IPR004087">
    <property type="entry name" value="KH_dom"/>
</dbReference>
<feature type="compositionally biased region" description="Low complexity" evidence="3">
    <location>
        <begin position="356"/>
        <end position="367"/>
    </location>
</feature>
<evidence type="ECO:0000256" key="3">
    <source>
        <dbReference type="SAM" id="MobiDB-lite"/>
    </source>
</evidence>
<dbReference type="SMART" id="SM00322">
    <property type="entry name" value="KH"/>
    <property type="match status" value="2"/>
</dbReference>
<dbReference type="SUPFAM" id="SSF54791">
    <property type="entry name" value="Eukaryotic type KH-domain (KH-domain type I)"/>
    <property type="match status" value="2"/>
</dbReference>
<sequence>MEENNEGFPRVCDASLPSPQEGSSRKTSDTIYLKVLVPSVAAGAIIGKNGEAIGQMQKETGAKIKLSKLNDFYPGTTERVCLIQGPLAGVRAMHSYIMERILEKPEVSSQAMTPTGTVGSEQAAEPAYISPPAYVLSRPSGAVWPVVYGSGAPTAAVGGQQPPPPPPAPPISGNRLLWERHKQVKILVPNCTAGLVIGKQGSYVSEIKEATGAFIQISQKSKEINLPERCITIAGELDQLRAAVDMVLTKIAEDPQSGTCPNISYSHTQGPVASAYPTGSPFAYNPTLQAQPIVSSRHSTPIVRQKSDGSGAVSMGGAYYHAALQATYLAAAAADYQQRLLAAGYHHRPHRGDGQSGDASGGSSSLESGGGGGANYGAPITPPSEQETPPFFTAPLLPAAAAGQMILHPSPSSPYELTPRFGKTLFLFGNSKNLRGNNFPLLAFFQPNSSAGTTATGGVYASAGLESPPAPIVESAAFPLVASPPPQSSGPHHAFGGGGGVGGASAAFFPSTSAYAVRASPPLSYAGTTAATTTTAAWLRTRGFSEDAVAEITHAISTLSAHGVLNFRTVTSTDPMLITTAPVASMSQPPPIGPASQQQQQQQQQQQAPGVDVEGMEGEADFPGNNSTDS</sequence>
<keyword evidence="1" id="KW-0677">Repeat</keyword>
<feature type="region of interest" description="Disordered" evidence="3">
    <location>
        <begin position="583"/>
        <end position="630"/>
    </location>
</feature>
<feature type="compositionally biased region" description="Low complexity" evidence="3">
    <location>
        <begin position="597"/>
        <end position="607"/>
    </location>
</feature>
<organism evidence="5">
    <name type="scientific">Mesocestoides corti</name>
    <name type="common">Flatworm</name>
    <dbReference type="NCBI Taxonomy" id="53468"/>
    <lineage>
        <taxon>Eukaryota</taxon>
        <taxon>Metazoa</taxon>
        <taxon>Spiralia</taxon>
        <taxon>Lophotrochozoa</taxon>
        <taxon>Platyhelminthes</taxon>
        <taxon>Cestoda</taxon>
        <taxon>Eucestoda</taxon>
        <taxon>Cyclophyllidea</taxon>
        <taxon>Mesocestoididae</taxon>
        <taxon>Mesocestoides</taxon>
    </lineage>
</organism>
<dbReference type="GO" id="GO:0003723">
    <property type="term" value="F:RNA binding"/>
    <property type="evidence" value="ECO:0007669"/>
    <property type="project" value="UniProtKB-UniRule"/>
</dbReference>
<feature type="region of interest" description="Disordered" evidence="3">
    <location>
        <begin position="1"/>
        <end position="27"/>
    </location>
</feature>
<feature type="domain" description="K Homology" evidence="4">
    <location>
        <begin position="180"/>
        <end position="252"/>
    </location>
</feature>
<evidence type="ECO:0000256" key="1">
    <source>
        <dbReference type="ARBA" id="ARBA00022737"/>
    </source>
</evidence>
<evidence type="ECO:0000313" key="5">
    <source>
        <dbReference type="WBParaSite" id="MCU_001346-RB"/>
    </source>
</evidence>
<evidence type="ECO:0000256" key="2">
    <source>
        <dbReference type="PROSITE-ProRule" id="PRU00117"/>
    </source>
</evidence>
<dbReference type="Pfam" id="PF00013">
    <property type="entry name" value="KH_1"/>
    <property type="match status" value="2"/>
</dbReference>
<evidence type="ECO:0000259" key="4">
    <source>
        <dbReference type="SMART" id="SM00322"/>
    </source>
</evidence>
<dbReference type="CDD" id="cd22435">
    <property type="entry name" value="KH-I_NOVA_rpt1"/>
    <property type="match status" value="1"/>
</dbReference>
<name>A0A5K3EML7_MESCO</name>
<feature type="domain" description="K Homology" evidence="4">
    <location>
        <begin position="29"/>
        <end position="102"/>
    </location>
</feature>
<protein>
    <submittedName>
        <fullName evidence="5">KH domain-containing protein</fullName>
    </submittedName>
</protein>
<accession>A0A5K3EML7</accession>
<dbReference type="CDD" id="cd22436">
    <property type="entry name" value="KH-I_NOVA_rpt2"/>
    <property type="match status" value="1"/>
</dbReference>
<dbReference type="InterPro" id="IPR004088">
    <property type="entry name" value="KH_dom_type_1"/>
</dbReference>
<keyword evidence="2" id="KW-0694">RNA-binding</keyword>